<evidence type="ECO:0000313" key="5">
    <source>
        <dbReference type="Proteomes" id="UP000318478"/>
    </source>
</evidence>
<dbReference type="SUPFAM" id="SSF52091">
    <property type="entry name" value="SpoIIaa-like"/>
    <property type="match status" value="1"/>
</dbReference>
<comment type="caution">
    <text evidence="4">The sequence shown here is derived from an EMBL/GenBank/DDBJ whole genome shotgun (WGS) entry which is preliminary data.</text>
</comment>
<evidence type="ECO:0000256" key="1">
    <source>
        <dbReference type="ARBA" id="ARBA00009013"/>
    </source>
</evidence>
<name>A0A5C5YMS4_9BACT</name>
<dbReference type="InterPro" id="IPR003658">
    <property type="entry name" value="Anti-sigma_ant"/>
</dbReference>
<dbReference type="NCBIfam" id="TIGR00377">
    <property type="entry name" value="ant_ant_sig"/>
    <property type="match status" value="1"/>
</dbReference>
<comment type="similarity">
    <text evidence="1 2">Belongs to the anti-sigma-factor antagonist family.</text>
</comment>
<dbReference type="GO" id="GO:0043856">
    <property type="term" value="F:anti-sigma factor antagonist activity"/>
    <property type="evidence" value="ECO:0007669"/>
    <property type="project" value="InterPro"/>
</dbReference>
<accession>A0A5C5YMS4</accession>
<dbReference type="Proteomes" id="UP000318478">
    <property type="component" value="Unassembled WGS sequence"/>
</dbReference>
<dbReference type="PANTHER" id="PTHR33495:SF2">
    <property type="entry name" value="ANTI-SIGMA FACTOR ANTAGONIST TM_1081-RELATED"/>
    <property type="match status" value="1"/>
</dbReference>
<dbReference type="EMBL" id="SJPO01000006">
    <property type="protein sequence ID" value="TWT76140.1"/>
    <property type="molecule type" value="Genomic_DNA"/>
</dbReference>
<protein>
    <recommendedName>
        <fullName evidence="2">Anti-sigma factor antagonist</fullName>
    </recommendedName>
</protein>
<dbReference type="RefSeq" id="WP_146588124.1">
    <property type="nucleotide sequence ID" value="NZ_SJPO01000006.1"/>
</dbReference>
<dbReference type="AlphaFoldDB" id="A0A5C5YMS4"/>
<gene>
    <name evidence="4" type="ORF">Pla123a_29290</name>
</gene>
<organism evidence="4 5">
    <name type="scientific">Posidoniimonas polymericola</name>
    <dbReference type="NCBI Taxonomy" id="2528002"/>
    <lineage>
        <taxon>Bacteria</taxon>
        <taxon>Pseudomonadati</taxon>
        <taxon>Planctomycetota</taxon>
        <taxon>Planctomycetia</taxon>
        <taxon>Pirellulales</taxon>
        <taxon>Lacipirellulaceae</taxon>
        <taxon>Posidoniimonas</taxon>
    </lineage>
</organism>
<evidence type="ECO:0000259" key="3">
    <source>
        <dbReference type="PROSITE" id="PS50801"/>
    </source>
</evidence>
<dbReference type="InterPro" id="IPR002645">
    <property type="entry name" value="STAS_dom"/>
</dbReference>
<dbReference type="InterPro" id="IPR058548">
    <property type="entry name" value="MlaB-like_STAS"/>
</dbReference>
<reference evidence="4 5" key="1">
    <citation type="submission" date="2019-02" db="EMBL/GenBank/DDBJ databases">
        <title>Deep-cultivation of Planctomycetes and their phenomic and genomic characterization uncovers novel biology.</title>
        <authorList>
            <person name="Wiegand S."/>
            <person name="Jogler M."/>
            <person name="Boedeker C."/>
            <person name="Pinto D."/>
            <person name="Vollmers J."/>
            <person name="Rivas-Marin E."/>
            <person name="Kohn T."/>
            <person name="Peeters S.H."/>
            <person name="Heuer A."/>
            <person name="Rast P."/>
            <person name="Oberbeckmann S."/>
            <person name="Bunk B."/>
            <person name="Jeske O."/>
            <person name="Meyerdierks A."/>
            <person name="Storesund J.E."/>
            <person name="Kallscheuer N."/>
            <person name="Luecker S."/>
            <person name="Lage O.M."/>
            <person name="Pohl T."/>
            <person name="Merkel B.J."/>
            <person name="Hornburger P."/>
            <person name="Mueller R.-W."/>
            <person name="Bruemmer F."/>
            <person name="Labrenz M."/>
            <person name="Spormann A.M."/>
            <person name="Op Den Camp H."/>
            <person name="Overmann J."/>
            <person name="Amann R."/>
            <person name="Jetten M.S.M."/>
            <person name="Mascher T."/>
            <person name="Medema M.H."/>
            <person name="Devos D.P."/>
            <person name="Kaster A.-K."/>
            <person name="Ovreas L."/>
            <person name="Rohde M."/>
            <person name="Galperin M.Y."/>
            <person name="Jogler C."/>
        </authorList>
    </citation>
    <scope>NUCLEOTIDE SEQUENCE [LARGE SCALE GENOMIC DNA]</scope>
    <source>
        <strain evidence="4 5">Pla123a</strain>
    </source>
</reference>
<sequence length="111" mass="12133">MPTLHRQGCVDVVTLDDRFSIENVDQALTPLNEALAAGIPQLVIDMRRVKFVDSAGLELLCKTHADCRRRGGELWVSAPSRLVRDVFGVTGLDARLQVADDVLTAAGEFTK</sequence>
<dbReference type="PROSITE" id="PS50801">
    <property type="entry name" value="STAS"/>
    <property type="match status" value="1"/>
</dbReference>
<evidence type="ECO:0000313" key="4">
    <source>
        <dbReference type="EMBL" id="TWT76140.1"/>
    </source>
</evidence>
<dbReference type="OrthoDB" id="283212at2"/>
<evidence type="ECO:0000256" key="2">
    <source>
        <dbReference type="RuleBase" id="RU003749"/>
    </source>
</evidence>
<dbReference type="Gene3D" id="3.30.750.24">
    <property type="entry name" value="STAS domain"/>
    <property type="match status" value="1"/>
</dbReference>
<dbReference type="PANTHER" id="PTHR33495">
    <property type="entry name" value="ANTI-SIGMA FACTOR ANTAGONIST TM_1081-RELATED-RELATED"/>
    <property type="match status" value="1"/>
</dbReference>
<dbReference type="CDD" id="cd07043">
    <property type="entry name" value="STAS_anti-anti-sigma_factors"/>
    <property type="match status" value="1"/>
</dbReference>
<dbReference type="InterPro" id="IPR036513">
    <property type="entry name" value="STAS_dom_sf"/>
</dbReference>
<feature type="domain" description="STAS" evidence="3">
    <location>
        <begin position="1"/>
        <end position="109"/>
    </location>
</feature>
<keyword evidence="5" id="KW-1185">Reference proteome</keyword>
<dbReference type="Pfam" id="PF13466">
    <property type="entry name" value="STAS_2"/>
    <property type="match status" value="1"/>
</dbReference>
<proteinExistence type="inferred from homology"/>